<keyword evidence="2" id="KW-1185">Reference proteome</keyword>
<organism evidence="1 2">
    <name type="scientific">Entomophthora muscae</name>
    <dbReference type="NCBI Taxonomy" id="34485"/>
    <lineage>
        <taxon>Eukaryota</taxon>
        <taxon>Fungi</taxon>
        <taxon>Fungi incertae sedis</taxon>
        <taxon>Zoopagomycota</taxon>
        <taxon>Entomophthoromycotina</taxon>
        <taxon>Entomophthoromycetes</taxon>
        <taxon>Entomophthorales</taxon>
        <taxon>Entomophthoraceae</taxon>
        <taxon>Entomophthora</taxon>
    </lineage>
</organism>
<comment type="caution">
    <text evidence="1">The sequence shown here is derived from an EMBL/GenBank/DDBJ whole genome shotgun (WGS) entry which is preliminary data.</text>
</comment>
<accession>A0ACC2S6W8</accession>
<proteinExistence type="predicted"/>
<evidence type="ECO:0000313" key="1">
    <source>
        <dbReference type="EMBL" id="KAJ9057998.1"/>
    </source>
</evidence>
<protein>
    <submittedName>
        <fullName evidence="1">Uncharacterized protein</fullName>
    </submittedName>
</protein>
<reference evidence="1" key="1">
    <citation type="submission" date="2022-04" db="EMBL/GenBank/DDBJ databases">
        <title>Genome of the entomopathogenic fungus Entomophthora muscae.</title>
        <authorList>
            <person name="Elya C."/>
            <person name="Lovett B.R."/>
            <person name="Lee E."/>
            <person name="Macias A.M."/>
            <person name="Hajek A.E."/>
            <person name="De Bivort B.L."/>
            <person name="Kasson M.T."/>
            <person name="De Fine Licht H.H."/>
            <person name="Stajich J.E."/>
        </authorList>
    </citation>
    <scope>NUCLEOTIDE SEQUENCE</scope>
    <source>
        <strain evidence="1">Berkeley</strain>
    </source>
</reference>
<name>A0ACC2S6W8_9FUNG</name>
<dbReference type="EMBL" id="QTSX02005751">
    <property type="protein sequence ID" value="KAJ9057998.1"/>
    <property type="molecule type" value="Genomic_DNA"/>
</dbReference>
<evidence type="ECO:0000313" key="2">
    <source>
        <dbReference type="Proteomes" id="UP001165960"/>
    </source>
</evidence>
<sequence length="117" mass="12736">MSTPLKKKLANLIDLPAFGSLEVKMGNSSLTDATPILQPITIDLEGSSFHIINVVKSLPRVPGTLCLIPSKMSLTTISSTIPVTLSAKDKNGLPYCYSNFKDHFSEEECNLLPPHRP</sequence>
<gene>
    <name evidence="1" type="ORF">DSO57_1017147</name>
</gene>
<dbReference type="Proteomes" id="UP001165960">
    <property type="component" value="Unassembled WGS sequence"/>
</dbReference>